<sequence>MAPSELAWQAEDVDEYGCRSTAPWPASGAAGLELRPKLGTGWAQLCELRPGAESRLVADVVFDSLGRRWVRELLPSGREQRHDLPGAVRLRWEKATFESPEPQLALYTNSAFVGRFDVCLLPPPGPGTLQSPPPAHAQLQARIDQLTAELETEKLQKAEIQQEKQKLQQQLDESKRQEETQKVESAQHENKALHQRIDSLMEQLETEKQQAEIVQNLQKQLGELAQQKAEEMKTVEDLQKENETLQQRMALLTQKAQKSEMTRCILQLKEQCDAFLAPQLEIVL</sequence>
<keyword evidence="3" id="KW-1185">Reference proteome</keyword>
<organism evidence="2 3">
    <name type="scientific">Effrenium voratum</name>
    <dbReference type="NCBI Taxonomy" id="2562239"/>
    <lineage>
        <taxon>Eukaryota</taxon>
        <taxon>Sar</taxon>
        <taxon>Alveolata</taxon>
        <taxon>Dinophyceae</taxon>
        <taxon>Suessiales</taxon>
        <taxon>Symbiodiniaceae</taxon>
        <taxon>Effrenium</taxon>
    </lineage>
</organism>
<dbReference type="EMBL" id="CAUJNA010000231">
    <property type="protein sequence ID" value="CAJ1374099.1"/>
    <property type="molecule type" value="Genomic_DNA"/>
</dbReference>
<reference evidence="2" key="1">
    <citation type="submission" date="2023-08" db="EMBL/GenBank/DDBJ databases">
        <authorList>
            <person name="Chen Y."/>
            <person name="Shah S."/>
            <person name="Dougan E. K."/>
            <person name="Thang M."/>
            <person name="Chan C."/>
        </authorList>
    </citation>
    <scope>NUCLEOTIDE SEQUENCE</scope>
</reference>
<gene>
    <name evidence="2" type="ORF">EVOR1521_LOCUS3728</name>
</gene>
<dbReference type="AlphaFoldDB" id="A0AA36MJ04"/>
<accession>A0AA36MJ04</accession>
<proteinExistence type="predicted"/>
<protein>
    <submittedName>
        <fullName evidence="2">Uncharacterized protein</fullName>
    </submittedName>
</protein>
<name>A0AA36MJ04_9DINO</name>
<evidence type="ECO:0000256" key="1">
    <source>
        <dbReference type="SAM" id="MobiDB-lite"/>
    </source>
</evidence>
<feature type="region of interest" description="Disordered" evidence="1">
    <location>
        <begin position="166"/>
        <end position="191"/>
    </location>
</feature>
<dbReference type="Proteomes" id="UP001178507">
    <property type="component" value="Unassembled WGS sequence"/>
</dbReference>
<evidence type="ECO:0000313" key="2">
    <source>
        <dbReference type="EMBL" id="CAJ1374099.1"/>
    </source>
</evidence>
<evidence type="ECO:0000313" key="3">
    <source>
        <dbReference type="Proteomes" id="UP001178507"/>
    </source>
</evidence>
<comment type="caution">
    <text evidence="2">The sequence shown here is derived from an EMBL/GenBank/DDBJ whole genome shotgun (WGS) entry which is preliminary data.</text>
</comment>